<name>A0A0F8X9T3_9ZZZZ</name>
<gene>
    <name evidence="1" type="ORF">LCGC14_2972820</name>
</gene>
<protein>
    <submittedName>
        <fullName evidence="1">Uncharacterized protein</fullName>
    </submittedName>
</protein>
<accession>A0A0F8X9T3</accession>
<dbReference type="AlphaFoldDB" id="A0A0F8X9T3"/>
<dbReference type="EMBL" id="LAZR01060490">
    <property type="protein sequence ID" value="KKK65568.1"/>
    <property type="molecule type" value="Genomic_DNA"/>
</dbReference>
<proteinExistence type="predicted"/>
<reference evidence="1" key="1">
    <citation type="journal article" date="2015" name="Nature">
        <title>Complex archaea that bridge the gap between prokaryotes and eukaryotes.</title>
        <authorList>
            <person name="Spang A."/>
            <person name="Saw J.H."/>
            <person name="Jorgensen S.L."/>
            <person name="Zaremba-Niedzwiedzka K."/>
            <person name="Martijn J."/>
            <person name="Lind A.E."/>
            <person name="van Eijk R."/>
            <person name="Schleper C."/>
            <person name="Guy L."/>
            <person name="Ettema T.J."/>
        </authorList>
    </citation>
    <scope>NUCLEOTIDE SEQUENCE</scope>
</reference>
<evidence type="ECO:0000313" key="1">
    <source>
        <dbReference type="EMBL" id="KKK65568.1"/>
    </source>
</evidence>
<feature type="non-terminal residue" evidence="1">
    <location>
        <position position="38"/>
    </location>
</feature>
<comment type="caution">
    <text evidence="1">The sequence shown here is derived from an EMBL/GenBank/DDBJ whole genome shotgun (WGS) entry which is preliminary data.</text>
</comment>
<sequence>MPVFKWEGKNRKNMIQKGELEAPDAEAVRANLDRIGIT</sequence>
<organism evidence="1">
    <name type="scientific">marine sediment metagenome</name>
    <dbReference type="NCBI Taxonomy" id="412755"/>
    <lineage>
        <taxon>unclassified sequences</taxon>
        <taxon>metagenomes</taxon>
        <taxon>ecological metagenomes</taxon>
    </lineage>
</organism>